<feature type="region of interest" description="Disordered" evidence="3">
    <location>
        <begin position="906"/>
        <end position="926"/>
    </location>
</feature>
<dbReference type="InterPro" id="IPR011964">
    <property type="entry name" value="YVTN_b-propeller_repeat"/>
</dbReference>
<dbReference type="SUPFAM" id="SSF50969">
    <property type="entry name" value="YVTN repeat-like/Quinoprotein amine dehydrogenase"/>
    <property type="match status" value="1"/>
</dbReference>
<reference evidence="6" key="1">
    <citation type="journal article" date="2021" name="Int. J. Syst. Evol. Microbiol.">
        <title>Actinocatenispora comari sp. nov., an endophytic actinomycete isolated from aerial parts of Comarum salesowianum.</title>
        <authorList>
            <person name="Oyunbileg N."/>
            <person name="Iizaka Y."/>
            <person name="Hamada M."/>
            <person name="Davaapurev B.O."/>
            <person name="Fukumoto A."/>
            <person name="Tsetseg B."/>
            <person name="Kato F."/>
            <person name="Tamura T."/>
            <person name="Batkhuu J."/>
            <person name="Anzai Y."/>
        </authorList>
    </citation>
    <scope>NUCLEOTIDE SEQUENCE [LARGE SCALE GENOMIC DNA]</scope>
    <source>
        <strain evidence="6">NUM-2625</strain>
    </source>
</reference>
<comment type="caution">
    <text evidence="5">The sequence shown here is derived from an EMBL/GenBank/DDBJ whole genome shotgun (WGS) entry which is preliminary data.</text>
</comment>
<dbReference type="Proteomes" id="UP000614996">
    <property type="component" value="Unassembled WGS sequence"/>
</dbReference>
<feature type="chain" id="PRO_5035267037" evidence="4">
    <location>
        <begin position="24"/>
        <end position="926"/>
    </location>
</feature>
<dbReference type="Gene3D" id="2.130.10.10">
    <property type="entry name" value="YVTN repeat-like/Quinoprotein amine dehydrogenase"/>
    <property type="match status" value="2"/>
</dbReference>
<dbReference type="SUPFAM" id="SSF53649">
    <property type="entry name" value="Alkaline phosphatase-like"/>
    <property type="match status" value="1"/>
</dbReference>
<evidence type="ECO:0000313" key="5">
    <source>
        <dbReference type="EMBL" id="GIL27622.1"/>
    </source>
</evidence>
<gene>
    <name evidence="5" type="ORF">NUM_28760</name>
</gene>
<evidence type="ECO:0000256" key="3">
    <source>
        <dbReference type="SAM" id="MobiDB-lite"/>
    </source>
</evidence>
<dbReference type="InterPro" id="IPR015943">
    <property type="entry name" value="WD40/YVTN_repeat-like_dom_sf"/>
</dbReference>
<proteinExistence type="predicted"/>
<dbReference type="InterPro" id="IPR011044">
    <property type="entry name" value="Quino_amine_DH_bsu"/>
</dbReference>
<dbReference type="PANTHER" id="PTHR47197:SF3">
    <property type="entry name" value="DIHYDRO-HEME D1 DEHYDROGENASE"/>
    <property type="match status" value="1"/>
</dbReference>
<dbReference type="InterPro" id="IPR017850">
    <property type="entry name" value="Alkaline_phosphatase_core_sf"/>
</dbReference>
<dbReference type="EMBL" id="BOPO01000050">
    <property type="protein sequence ID" value="GIL27622.1"/>
    <property type="molecule type" value="Genomic_DNA"/>
</dbReference>
<sequence>MPGLMAAGVVLGLVVAASGAAIAGSVSFGDHQVDGTETARGVLLPDDQWVKPAGDRHLVDNGRLLASTLSPDGRYLAAETYLHGTGFLTIMDVSSGAVIQQVGTATSTDDPYLGDHKNSPDAPLYSPDGSTLWFGQAGDLVRFHVNDDGTVAESPTIIPMRDAKHKYLPAGMALSADGSKLYVALNYLNALGVVDTATNTLTTTIPVGNAPRGVVVVGDDAYVSNQGGRPAGDGDFVNTSGGTSLVADPTTGAASTGTVSVVDTTTGTETRTIRVGLQPTFEYRHGRALFVANANNDSVSIIDTASGAVTQTFNVNPLPGSDEGSNPDSITIVGGHTLLVAIGRDNAIAQYRYDGPREPVRYQGLVPTDWYPVDVQYSEAVGRLVVTNDKGIGARGAETSVDKGPGTFPGGGVATGHNTYNDTGSVTVYRQPDSRQLGDYTHQVFVNNDWEHLLASGATDQKGSSDARPVAVPRRLGEPSKIKHVFLVIKENRTYDQILGDAGRGNGDPTLAQFGAPVTPNLHSIADQFTLFDNFYDPATLSADGHNWIDQADANDYLEKEFASFYRGYDKQDALLYQRNGFLWDAAERAGVSVRDYGEYGRMTLPSPPPSWQDWYTSSRVLEGKQDGEPPVATGAYPTTTDVPSLAKVMNPDYPTFNMDIPDQYRVDIWQQEFAKYERQGTLPQLNIMWVNTDHTNGTSGRDPYPTAMAADNDLAVGRIVDTVSHSRDWKDSAVFVLEDDSQDGVDHVDGHRSPTFIASPYVRHHAVDSGYHTQLNVVRTIEQILGIQPMNQMDRAAEPMYDAFTNTPNYRRYDALPNLVPLTFGLAGTSSAAVSSDSAAAHQPGAAKRRPIIPAAQWSTFTKWVTWSNAQPNNGTVPVPDASNTPQKNRVEWYASTGWTKPYPGDSRILAPDEVPGRNQLVAEN</sequence>
<dbReference type="RefSeq" id="WP_207125368.1">
    <property type="nucleotide sequence ID" value="NZ_BOPO01000050.1"/>
</dbReference>
<keyword evidence="6" id="KW-1185">Reference proteome</keyword>
<dbReference type="GO" id="GO:0016788">
    <property type="term" value="F:hydrolase activity, acting on ester bonds"/>
    <property type="evidence" value="ECO:0007669"/>
    <property type="project" value="InterPro"/>
</dbReference>
<evidence type="ECO:0000256" key="4">
    <source>
        <dbReference type="SAM" id="SignalP"/>
    </source>
</evidence>
<dbReference type="InterPro" id="IPR007312">
    <property type="entry name" value="Phosphoesterase"/>
</dbReference>
<dbReference type="Gene3D" id="3.40.720.10">
    <property type="entry name" value="Alkaline Phosphatase, subunit A"/>
    <property type="match status" value="1"/>
</dbReference>
<protein>
    <submittedName>
        <fullName evidence="5">Phosphoesterase</fullName>
    </submittedName>
</protein>
<keyword evidence="2" id="KW-0843">Virulence</keyword>
<evidence type="ECO:0000313" key="6">
    <source>
        <dbReference type="Proteomes" id="UP000614996"/>
    </source>
</evidence>
<evidence type="ECO:0000256" key="2">
    <source>
        <dbReference type="ARBA" id="ARBA00023026"/>
    </source>
</evidence>
<dbReference type="NCBIfam" id="TIGR02276">
    <property type="entry name" value="beta_rpt_yvtn"/>
    <property type="match status" value="1"/>
</dbReference>
<organism evidence="5 6">
    <name type="scientific">Actinocatenispora comari</name>
    <dbReference type="NCBI Taxonomy" id="2807577"/>
    <lineage>
        <taxon>Bacteria</taxon>
        <taxon>Bacillati</taxon>
        <taxon>Actinomycetota</taxon>
        <taxon>Actinomycetes</taxon>
        <taxon>Micromonosporales</taxon>
        <taxon>Micromonosporaceae</taxon>
        <taxon>Actinocatenispora</taxon>
    </lineage>
</organism>
<evidence type="ECO:0000256" key="1">
    <source>
        <dbReference type="ARBA" id="ARBA00022801"/>
    </source>
</evidence>
<dbReference type="PANTHER" id="PTHR47197">
    <property type="entry name" value="PROTEIN NIRF"/>
    <property type="match status" value="1"/>
</dbReference>
<name>A0A8J4EJY1_9ACTN</name>
<dbReference type="AlphaFoldDB" id="A0A8J4EJY1"/>
<accession>A0A8J4EJY1</accession>
<keyword evidence="4" id="KW-0732">Signal</keyword>
<dbReference type="InterPro" id="IPR051200">
    <property type="entry name" value="Host-pathogen_enzymatic-act"/>
</dbReference>
<dbReference type="Pfam" id="PF04185">
    <property type="entry name" value="Phosphoesterase"/>
    <property type="match status" value="1"/>
</dbReference>
<keyword evidence="1" id="KW-0378">Hydrolase</keyword>
<feature type="signal peptide" evidence="4">
    <location>
        <begin position="1"/>
        <end position="23"/>
    </location>
</feature>